<protein>
    <recommendedName>
        <fullName evidence="1">F-box domain-containing protein</fullName>
    </recommendedName>
</protein>
<dbReference type="InterPro" id="IPR036047">
    <property type="entry name" value="F-box-like_dom_sf"/>
</dbReference>
<dbReference type="OrthoDB" id="2788229at2759"/>
<comment type="caution">
    <text evidence="2">The sequence shown here is derived from an EMBL/GenBank/DDBJ whole genome shotgun (WGS) entry which is preliminary data.</text>
</comment>
<dbReference type="InterPro" id="IPR032675">
    <property type="entry name" value="LRR_dom_sf"/>
</dbReference>
<dbReference type="SUPFAM" id="SSF52047">
    <property type="entry name" value="RNI-like"/>
    <property type="match status" value="1"/>
</dbReference>
<dbReference type="SUPFAM" id="SSF81383">
    <property type="entry name" value="F-box domain"/>
    <property type="match status" value="1"/>
</dbReference>
<evidence type="ECO:0000313" key="2">
    <source>
        <dbReference type="EMBL" id="KAF7326424.1"/>
    </source>
</evidence>
<keyword evidence="3" id="KW-1185">Reference proteome</keyword>
<dbReference type="InterPro" id="IPR001810">
    <property type="entry name" value="F-box_dom"/>
</dbReference>
<proteinExistence type="predicted"/>
<reference evidence="2" key="1">
    <citation type="submission" date="2020-05" db="EMBL/GenBank/DDBJ databases">
        <title>Mycena genomes resolve the evolution of fungal bioluminescence.</title>
        <authorList>
            <person name="Tsai I.J."/>
        </authorList>
    </citation>
    <scope>NUCLEOTIDE SEQUENCE</scope>
    <source>
        <strain evidence="2">CCC161011</strain>
    </source>
</reference>
<name>A0A8H6WU11_9AGAR</name>
<gene>
    <name evidence="2" type="ORF">MVEN_02620300</name>
</gene>
<feature type="domain" description="F-box" evidence="1">
    <location>
        <begin position="4"/>
        <end position="43"/>
    </location>
</feature>
<dbReference type="Pfam" id="PF00646">
    <property type="entry name" value="F-box"/>
    <property type="match status" value="1"/>
</dbReference>
<dbReference type="Gene3D" id="3.80.10.10">
    <property type="entry name" value="Ribonuclease Inhibitor"/>
    <property type="match status" value="1"/>
</dbReference>
<dbReference type="AlphaFoldDB" id="A0A8H6WU11"/>
<dbReference type="Proteomes" id="UP000620124">
    <property type="component" value="Unassembled WGS sequence"/>
</dbReference>
<dbReference type="EMBL" id="JACAZI010000048">
    <property type="protein sequence ID" value="KAF7326424.1"/>
    <property type="molecule type" value="Genomic_DNA"/>
</dbReference>
<accession>A0A8H6WU11</accession>
<organism evidence="2 3">
    <name type="scientific">Mycena venus</name>
    <dbReference type="NCBI Taxonomy" id="2733690"/>
    <lineage>
        <taxon>Eukaryota</taxon>
        <taxon>Fungi</taxon>
        <taxon>Dikarya</taxon>
        <taxon>Basidiomycota</taxon>
        <taxon>Agaricomycotina</taxon>
        <taxon>Agaricomycetes</taxon>
        <taxon>Agaricomycetidae</taxon>
        <taxon>Agaricales</taxon>
        <taxon>Marasmiineae</taxon>
        <taxon>Mycenaceae</taxon>
        <taxon>Mycena</taxon>
    </lineage>
</organism>
<evidence type="ECO:0000313" key="3">
    <source>
        <dbReference type="Proteomes" id="UP000620124"/>
    </source>
</evidence>
<sequence length="396" mass="44776">MPTDFPQELVEEILDHLREDADSLRTCSLVCRAWVSRCRSHLFETCPLYPDSIVGFRDLLRFPCTFLPHIRRIEAVRHDWDENDHCFDKIGSILSSLVGIHELELILYIVRAKEHSILSRGFMVAFPHVTRLSLSFPHGDFDAEPGVPIIDMICLFPALQDLNVGTFFGVVAIPSPNAVPPPGLRCLKIHGDALRPVLKWLDMWGHIPNMDSVTLFSMSDVGVVSTVMRQLGGTLRHLDFDLSYLADLTYWSPNVDPSTIFDLALHPNLKTLIIRDDGYRNDFDPDQLFQLIMGLAASSLERFSLDLDLSHFENLNWAALDTFLCAPRFPRLRSVIVKCCRHREIHKHDDHPFLHGALPFTRGFGVVADRAVWDLKYHAIGAGGSSGSNVTIKIFT</sequence>
<evidence type="ECO:0000259" key="1">
    <source>
        <dbReference type="Pfam" id="PF00646"/>
    </source>
</evidence>